<feature type="chain" id="PRO_5046513452" evidence="1">
    <location>
        <begin position="21"/>
        <end position="410"/>
    </location>
</feature>
<proteinExistence type="predicted"/>
<protein>
    <submittedName>
        <fullName evidence="3">DUF1565 domain-containing protein</fullName>
    </submittedName>
</protein>
<dbReference type="SUPFAM" id="SSF51126">
    <property type="entry name" value="Pectin lyase-like"/>
    <property type="match status" value="1"/>
</dbReference>
<dbReference type="EMBL" id="JBCHKQ010000001">
    <property type="protein sequence ID" value="MEM5946951.1"/>
    <property type="molecule type" value="Genomic_DNA"/>
</dbReference>
<sequence length="410" mass="45166">MKKKNRAIVLFFLALAAINAKDIYIPQDYPDIQTAIDNAFPFDRIIIDGGKHRGPLLIGIPLTIEGKEGTRPVIYKETNNNTISPLIMTGANIRVVLKNLTLSATAPETPLSSEAIGILAKDTNLSLENIDITGFYLYSLIQTGGSLSTTDTKLLTNPEWEIPIKGGFYLYGLSTINIDYMRSDLHEISTIIHIADKIPFKERLSLNTKPFITEPITGATVKLQESQNTPVSIVRIYGSRLLVPDKRDASAILITGKANIIMLDNYIYSIGDNRTKTSISPSAAIRIQNQAKLRIVKNRITDTPRALRIENTKSSVEISVEESSIINNNAGIEIINSPFVKLDLGGGELGSKGNNTLGNTYSDIKITGKLNNLPITAFNNTFKRKPVIIIDDSKEEKIENIIKTEEKPST</sequence>
<feature type="domain" description="DUF1565" evidence="2">
    <location>
        <begin position="232"/>
        <end position="386"/>
    </location>
</feature>
<evidence type="ECO:0000313" key="4">
    <source>
        <dbReference type="Proteomes" id="UP001466331"/>
    </source>
</evidence>
<dbReference type="Pfam" id="PF07602">
    <property type="entry name" value="DUF1565"/>
    <property type="match status" value="1"/>
</dbReference>
<gene>
    <name evidence="3" type="ORF">WKV44_00165</name>
</gene>
<accession>A0ABU9U903</accession>
<reference evidence="3 4" key="1">
    <citation type="submission" date="2024-03" db="EMBL/GenBank/DDBJ databases">
        <title>Ignisphaera cupida sp. nov., a hyperthermophilic hydrolytic archaeon from a hot spring of Kamchatka, and proposal of Ignisphaeraceae fam. nov.</title>
        <authorList>
            <person name="Podosokorskaya O.A."/>
            <person name="Elcheninov A.G."/>
            <person name="Maltseva A.I."/>
            <person name="Zayulina K.S."/>
            <person name="Novikov A."/>
            <person name="Merkel A.Y."/>
        </authorList>
    </citation>
    <scope>NUCLEOTIDE SEQUENCE [LARGE SCALE GENOMIC DNA]</scope>
    <source>
        <strain evidence="3 4">38H-sp</strain>
    </source>
</reference>
<organism evidence="3 4">
    <name type="scientific">Rarispira pelagica</name>
    <dbReference type="NCBI Taxonomy" id="3141764"/>
    <lineage>
        <taxon>Bacteria</taxon>
        <taxon>Pseudomonadati</taxon>
        <taxon>Spirochaetota</taxon>
        <taxon>Spirochaetia</taxon>
        <taxon>Winmispirales</taxon>
        <taxon>Winmispiraceae</taxon>
        <taxon>Rarispira</taxon>
    </lineage>
</organism>
<name>A0ABU9U903_9SPIR</name>
<feature type="signal peptide" evidence="1">
    <location>
        <begin position="1"/>
        <end position="20"/>
    </location>
</feature>
<evidence type="ECO:0000256" key="1">
    <source>
        <dbReference type="SAM" id="SignalP"/>
    </source>
</evidence>
<evidence type="ECO:0000259" key="2">
    <source>
        <dbReference type="Pfam" id="PF07602"/>
    </source>
</evidence>
<keyword evidence="1" id="KW-0732">Signal</keyword>
<keyword evidence="4" id="KW-1185">Reference proteome</keyword>
<dbReference type="Proteomes" id="UP001466331">
    <property type="component" value="Unassembled WGS sequence"/>
</dbReference>
<dbReference type="RefSeq" id="WP_420068405.1">
    <property type="nucleotide sequence ID" value="NZ_JBCHKQ010000001.1"/>
</dbReference>
<dbReference type="InterPro" id="IPR012334">
    <property type="entry name" value="Pectin_lyas_fold"/>
</dbReference>
<dbReference type="InterPro" id="IPR011459">
    <property type="entry name" value="DUF1565"/>
</dbReference>
<dbReference type="InterPro" id="IPR011050">
    <property type="entry name" value="Pectin_lyase_fold/virulence"/>
</dbReference>
<comment type="caution">
    <text evidence="3">The sequence shown here is derived from an EMBL/GenBank/DDBJ whole genome shotgun (WGS) entry which is preliminary data.</text>
</comment>
<dbReference type="Gene3D" id="2.160.20.10">
    <property type="entry name" value="Single-stranded right-handed beta-helix, Pectin lyase-like"/>
    <property type="match status" value="1"/>
</dbReference>
<evidence type="ECO:0000313" key="3">
    <source>
        <dbReference type="EMBL" id="MEM5946951.1"/>
    </source>
</evidence>